<dbReference type="Gene3D" id="3.40.1350.10">
    <property type="match status" value="1"/>
</dbReference>
<evidence type="ECO:0000313" key="5">
    <source>
        <dbReference type="Proteomes" id="UP000030361"/>
    </source>
</evidence>
<evidence type="ECO:0000259" key="3">
    <source>
        <dbReference type="Pfam" id="PF04471"/>
    </source>
</evidence>
<dbReference type="InterPro" id="IPR052906">
    <property type="entry name" value="Type_IV_Methyl-Rstrct_Enzyme"/>
</dbReference>
<organism evidence="4 5">
    <name type="scientific">Lentilactobacillus curieae</name>
    <dbReference type="NCBI Taxonomy" id="1138822"/>
    <lineage>
        <taxon>Bacteria</taxon>
        <taxon>Bacillati</taxon>
        <taxon>Bacillota</taxon>
        <taxon>Bacilli</taxon>
        <taxon>Lactobacillales</taxon>
        <taxon>Lactobacillaceae</taxon>
        <taxon>Lentilactobacillus</taxon>
    </lineage>
</organism>
<dbReference type="SUPFAM" id="SSF52980">
    <property type="entry name" value="Restriction endonuclease-like"/>
    <property type="match status" value="1"/>
</dbReference>
<dbReference type="GO" id="GO:0003677">
    <property type="term" value="F:DNA binding"/>
    <property type="evidence" value="ECO:0007669"/>
    <property type="project" value="InterPro"/>
</dbReference>
<keyword evidence="4" id="KW-0255">Endonuclease</keyword>
<dbReference type="OrthoDB" id="9803736at2"/>
<dbReference type="InterPro" id="IPR011335">
    <property type="entry name" value="Restrct_endonuc-II-like"/>
</dbReference>
<proteinExistence type="predicted"/>
<accession>A0A1S6QH75</accession>
<evidence type="ECO:0000256" key="2">
    <source>
        <dbReference type="SAM" id="MobiDB-lite"/>
    </source>
</evidence>
<keyword evidence="1" id="KW-0378">Hydrolase</keyword>
<dbReference type="REBASE" id="192033">
    <property type="entry name" value="Lcu11381MrrP"/>
</dbReference>
<feature type="compositionally biased region" description="Acidic residues" evidence="2">
    <location>
        <begin position="138"/>
        <end position="147"/>
    </location>
</feature>
<reference evidence="4 5" key="1">
    <citation type="journal article" date="2015" name="Genome Announc.">
        <title>Genome Sequence of Lactobacillus curieae CCTCC M 2011381T, a Novel Producer of Gamma-aminobutyric Acid.</title>
        <authorList>
            <person name="Wang Y."/>
            <person name="Wang Y."/>
            <person name="Lang C."/>
            <person name="Wei D."/>
            <person name="Xu P."/>
            <person name="Xie J."/>
        </authorList>
    </citation>
    <scope>NUCLEOTIDE SEQUENCE [LARGE SCALE GENOMIC DNA]</scope>
    <source>
        <strain evidence="4 5">CCTCC M 2011381</strain>
    </source>
</reference>
<dbReference type="PANTHER" id="PTHR30015">
    <property type="entry name" value="MRR RESTRICTION SYSTEM PROTEIN"/>
    <property type="match status" value="1"/>
</dbReference>
<dbReference type="GO" id="GO:0009307">
    <property type="term" value="P:DNA restriction-modification system"/>
    <property type="evidence" value="ECO:0007669"/>
    <property type="project" value="InterPro"/>
</dbReference>
<dbReference type="Pfam" id="PF04471">
    <property type="entry name" value="Mrr_cat"/>
    <property type="match status" value="1"/>
</dbReference>
<dbReference type="InterPro" id="IPR011856">
    <property type="entry name" value="tRNA_endonuc-like_dom_sf"/>
</dbReference>
<evidence type="ECO:0000313" key="4">
    <source>
        <dbReference type="EMBL" id="AQW20950.1"/>
    </source>
</evidence>
<dbReference type="eggNOG" id="COG1715">
    <property type="taxonomic scope" value="Bacteria"/>
</dbReference>
<dbReference type="EMBL" id="CP018906">
    <property type="protein sequence ID" value="AQW20950.1"/>
    <property type="molecule type" value="Genomic_DNA"/>
</dbReference>
<keyword evidence="4" id="KW-0540">Nuclease</keyword>
<keyword evidence="5" id="KW-1185">Reference proteome</keyword>
<feature type="compositionally biased region" description="Basic and acidic residues" evidence="2">
    <location>
        <begin position="126"/>
        <end position="137"/>
    </location>
</feature>
<feature type="domain" description="Restriction endonuclease type IV Mrr" evidence="3">
    <location>
        <begin position="162"/>
        <end position="281"/>
    </location>
</feature>
<dbReference type="Proteomes" id="UP000030361">
    <property type="component" value="Chromosome"/>
</dbReference>
<evidence type="ECO:0000256" key="1">
    <source>
        <dbReference type="ARBA" id="ARBA00022801"/>
    </source>
</evidence>
<dbReference type="PANTHER" id="PTHR30015:SF7">
    <property type="entry name" value="TYPE IV METHYL-DIRECTED RESTRICTION ENZYME ECOKMRR"/>
    <property type="match status" value="1"/>
</dbReference>
<gene>
    <name evidence="4" type="ORF">PL11_002970</name>
</gene>
<dbReference type="GO" id="GO:0015666">
    <property type="term" value="F:restriction endodeoxyribonuclease activity"/>
    <property type="evidence" value="ECO:0007669"/>
    <property type="project" value="TreeGrafter"/>
</dbReference>
<sequence length="305" mass="34370">MANKYERRDTIKAIVLALRNLGGSASRKQVRAEIASNSIDDFTEEDVFGQVTAKSGNKYSPFMFDFNFGIQGLVAAGFIEGAQRGVDLVLTKVGRDFDMSSFPTHEIESKVSEYWDKKHQLNKERKAAEKETVHLDEPESVDSSDAEDVSSTKWKSELLDCLKKFSPAKFESFSRLLINKMGVQIDKERGIVKSGDHGIDGFGYFTSDEFRTSRVAIQCKRYTDNSVSEPEIDKFKGVMDGFNAEYGIFVTTSQFTAQAIKKARQGNNTVTLIDGQTLADLVQKYELHITPIKTYALDDYYFEEN</sequence>
<feature type="region of interest" description="Disordered" evidence="2">
    <location>
        <begin position="126"/>
        <end position="147"/>
    </location>
</feature>
<protein>
    <submittedName>
        <fullName evidence="4">Restriction endonuclease</fullName>
    </submittedName>
</protein>
<dbReference type="RefSeq" id="WP_035166264.1">
    <property type="nucleotide sequence ID" value="NZ_CP018906.1"/>
</dbReference>
<dbReference type="KEGG" id="lcu:PL11_002970"/>
<name>A0A1S6QH75_9LACO</name>
<dbReference type="InterPro" id="IPR007560">
    <property type="entry name" value="Restrct_endonuc_IV_Mrr"/>
</dbReference>
<dbReference type="AlphaFoldDB" id="A0A1S6QH75"/>